<accession>A0ABQ5MPY5</accession>
<evidence type="ECO:0000256" key="4">
    <source>
        <dbReference type="SAM" id="Phobius"/>
    </source>
</evidence>
<dbReference type="Gene3D" id="1.10.1760.20">
    <property type="match status" value="1"/>
</dbReference>
<feature type="transmembrane region" description="Helical" evidence="4">
    <location>
        <begin position="100"/>
        <end position="117"/>
    </location>
</feature>
<evidence type="ECO:0000256" key="2">
    <source>
        <dbReference type="PIRNR" id="PIRNR016661"/>
    </source>
</evidence>
<feature type="transmembrane region" description="Helical" evidence="4">
    <location>
        <begin position="162"/>
        <end position="186"/>
    </location>
</feature>
<evidence type="ECO:0000313" key="5">
    <source>
        <dbReference type="EMBL" id="GLB66001.1"/>
    </source>
</evidence>
<sequence length="231" mass="22976">MPASEDIRHSPSAESGPARPGTAAPDPVSIPAPPAVGKGRRSWTGTDLALIAVFAALTAASVAVPPIPAGNILGVPITLQTMIVALAGLVLGASRAAAAVGLYVLLGLVGLPIFAGFQGGLGVLAAGSAGYLLSFPFTAALVGFLAGIILRRSSKVGTVTTVLLFLAATAGTLLTHAMGVAGMMLNGQLALPAALVADLPFIPGDLAKNAVAAAIALSLHKAFPDLLRRKR</sequence>
<keyword evidence="6" id="KW-1185">Reference proteome</keyword>
<organism evidence="5 6">
    <name type="scientific">Arthrobacter mangrovi</name>
    <dbReference type="NCBI Taxonomy" id="2966350"/>
    <lineage>
        <taxon>Bacteria</taxon>
        <taxon>Bacillati</taxon>
        <taxon>Actinomycetota</taxon>
        <taxon>Actinomycetes</taxon>
        <taxon>Micrococcales</taxon>
        <taxon>Micrococcaceae</taxon>
        <taxon>Arthrobacter</taxon>
    </lineage>
</organism>
<protein>
    <recommendedName>
        <fullName evidence="2">Biotin transporter</fullName>
    </recommendedName>
</protein>
<comment type="similarity">
    <text evidence="1 2">Belongs to the BioY family.</text>
</comment>
<name>A0ABQ5MPY5_9MICC</name>
<comment type="subcellular location">
    <subcellularLocation>
        <location evidence="2">Cell membrane</location>
        <topology evidence="2">Multi-pass membrane protein</topology>
    </subcellularLocation>
</comment>
<keyword evidence="2" id="KW-1003">Cell membrane</keyword>
<dbReference type="InterPro" id="IPR003784">
    <property type="entry name" value="BioY"/>
</dbReference>
<feature type="transmembrane region" description="Helical" evidence="4">
    <location>
        <begin position="48"/>
        <end position="67"/>
    </location>
</feature>
<dbReference type="PANTHER" id="PTHR34295">
    <property type="entry name" value="BIOTIN TRANSPORTER BIOY"/>
    <property type="match status" value="1"/>
</dbReference>
<evidence type="ECO:0000256" key="1">
    <source>
        <dbReference type="ARBA" id="ARBA00010692"/>
    </source>
</evidence>
<gene>
    <name evidence="5" type="ORF">AHIS1636_04400</name>
</gene>
<dbReference type="EMBL" id="BRVS01000002">
    <property type="protein sequence ID" value="GLB66001.1"/>
    <property type="molecule type" value="Genomic_DNA"/>
</dbReference>
<evidence type="ECO:0000313" key="6">
    <source>
        <dbReference type="Proteomes" id="UP001209654"/>
    </source>
</evidence>
<proteinExistence type="inferred from homology"/>
<dbReference type="Pfam" id="PF02632">
    <property type="entry name" value="BioY"/>
    <property type="match status" value="1"/>
</dbReference>
<dbReference type="PANTHER" id="PTHR34295:SF1">
    <property type="entry name" value="BIOTIN TRANSPORTER BIOY"/>
    <property type="match status" value="1"/>
</dbReference>
<keyword evidence="4" id="KW-0812">Transmembrane</keyword>
<feature type="transmembrane region" description="Helical" evidence="4">
    <location>
        <begin position="73"/>
        <end position="93"/>
    </location>
</feature>
<dbReference type="RefSeq" id="WP_264794183.1">
    <property type="nucleotide sequence ID" value="NZ_BRVS01000002.1"/>
</dbReference>
<feature type="transmembrane region" description="Helical" evidence="4">
    <location>
        <begin position="129"/>
        <end position="150"/>
    </location>
</feature>
<dbReference type="PIRSF" id="PIRSF016661">
    <property type="entry name" value="BioY"/>
    <property type="match status" value="1"/>
</dbReference>
<keyword evidence="2" id="KW-0813">Transport</keyword>
<evidence type="ECO:0000256" key="3">
    <source>
        <dbReference type="SAM" id="MobiDB-lite"/>
    </source>
</evidence>
<reference evidence="5 6" key="1">
    <citation type="journal article" date="2023" name="Int. J. Syst. Evol. Microbiol.">
        <title>Arthrobacter mangrovi sp. nov., an actinobacterium isolated from the rhizosphere of a mangrove.</title>
        <authorList>
            <person name="Hamada M."/>
            <person name="Saitou S."/>
            <person name="Enomoto N."/>
            <person name="Nanri K."/>
            <person name="Hidaka K."/>
            <person name="Miura T."/>
            <person name="Tamura T."/>
        </authorList>
    </citation>
    <scope>NUCLEOTIDE SEQUENCE [LARGE SCALE GENOMIC DNA]</scope>
    <source>
        <strain evidence="5 6">NBRC 112813</strain>
    </source>
</reference>
<dbReference type="Proteomes" id="UP001209654">
    <property type="component" value="Unassembled WGS sequence"/>
</dbReference>
<keyword evidence="4" id="KW-1133">Transmembrane helix</keyword>
<feature type="region of interest" description="Disordered" evidence="3">
    <location>
        <begin position="1"/>
        <end position="40"/>
    </location>
</feature>
<keyword evidence="2 4" id="KW-0472">Membrane</keyword>
<comment type="caution">
    <text evidence="5">The sequence shown here is derived from an EMBL/GenBank/DDBJ whole genome shotgun (WGS) entry which is preliminary data.</text>
</comment>
<feature type="compositionally biased region" description="Basic and acidic residues" evidence="3">
    <location>
        <begin position="1"/>
        <end position="11"/>
    </location>
</feature>